<evidence type="ECO:0000256" key="1">
    <source>
        <dbReference type="SAM" id="MobiDB-lite"/>
    </source>
</evidence>
<accession>A0A5C5BH17</accession>
<feature type="region of interest" description="Disordered" evidence="1">
    <location>
        <begin position="136"/>
        <end position="171"/>
    </location>
</feature>
<gene>
    <name evidence="2" type="ORF">FH969_01685</name>
</gene>
<evidence type="ECO:0000313" key="3">
    <source>
        <dbReference type="Proteomes" id="UP000313849"/>
    </source>
</evidence>
<dbReference type="OrthoDB" id="5122834at2"/>
<protein>
    <submittedName>
        <fullName evidence="2">Glutaminase</fullName>
    </submittedName>
</protein>
<dbReference type="Proteomes" id="UP000313849">
    <property type="component" value="Unassembled WGS sequence"/>
</dbReference>
<keyword evidence="3" id="KW-1185">Reference proteome</keyword>
<comment type="caution">
    <text evidence="2">The sequence shown here is derived from an EMBL/GenBank/DDBJ whole genome shotgun (WGS) entry which is preliminary data.</text>
</comment>
<dbReference type="AlphaFoldDB" id="A0A5C5BH17"/>
<organism evidence="2 3">
    <name type="scientific">Miniimonas arenae</name>
    <dbReference type="NCBI Taxonomy" id="676201"/>
    <lineage>
        <taxon>Bacteria</taxon>
        <taxon>Bacillati</taxon>
        <taxon>Actinomycetota</taxon>
        <taxon>Actinomycetes</taxon>
        <taxon>Micrococcales</taxon>
        <taxon>Beutenbergiaceae</taxon>
        <taxon>Miniimonas</taxon>
    </lineage>
</organism>
<reference evidence="2 3" key="1">
    <citation type="submission" date="2019-06" db="EMBL/GenBank/DDBJ databases">
        <title>Draft genome sequence of Miniimonas arenae KCTC 19750T isolated from sea sand.</title>
        <authorList>
            <person name="Park S.-J."/>
        </authorList>
    </citation>
    <scope>NUCLEOTIDE SEQUENCE [LARGE SCALE GENOMIC DNA]</scope>
    <source>
        <strain evidence="2 3">KCTC 19750</strain>
    </source>
</reference>
<dbReference type="EMBL" id="VENP01000003">
    <property type="protein sequence ID" value="TNU76834.1"/>
    <property type="molecule type" value="Genomic_DNA"/>
</dbReference>
<evidence type="ECO:0000313" key="2">
    <source>
        <dbReference type="EMBL" id="TNU76834.1"/>
    </source>
</evidence>
<sequence>MTDRSPDPHDGRSPSAQVRDLVTTAVAALVAAGVRPEVLGRPVPARRVLGVEVRRPRIVSDGDVWRLGSVLLLPDGGLALAGQVVRAREEVRRGYTAESTRARADLAAAASHGGVPDGVAVHLGWRLVDLAALDRTAPEDGDGDAAGPRSRDGESSDDGYCVGDGHGAAASPLSVRDGQVLVAWSPSAAPVPLERYMRERVALAVDAAAAS</sequence>
<proteinExistence type="predicted"/>
<name>A0A5C5BH17_9MICO</name>
<dbReference type="RefSeq" id="WP_139985666.1">
    <property type="nucleotide sequence ID" value="NZ_VENP01000003.1"/>
</dbReference>